<feature type="transmembrane region" description="Helical" evidence="2">
    <location>
        <begin position="69"/>
        <end position="93"/>
    </location>
</feature>
<comment type="caution">
    <text evidence="3">The sequence shown here is derived from an EMBL/GenBank/DDBJ whole genome shotgun (WGS) entry which is preliminary data.</text>
</comment>
<feature type="transmembrane region" description="Helical" evidence="2">
    <location>
        <begin position="44"/>
        <end position="62"/>
    </location>
</feature>
<dbReference type="EMBL" id="QDFT01000004">
    <property type="protein sequence ID" value="PVE78934.1"/>
    <property type="molecule type" value="Genomic_DNA"/>
</dbReference>
<feature type="region of interest" description="Disordered" evidence="1">
    <location>
        <begin position="137"/>
        <end position="160"/>
    </location>
</feature>
<dbReference type="Pfam" id="PF10990">
    <property type="entry name" value="DUF2809"/>
    <property type="match status" value="1"/>
</dbReference>
<dbReference type="AlphaFoldDB" id="A0A2T7WXQ0"/>
<accession>A0A2T7WXQ0</accession>
<feature type="transmembrane region" description="Helical" evidence="2">
    <location>
        <begin position="113"/>
        <end position="133"/>
    </location>
</feature>
<name>A0A2T7WXQ0_MICTE</name>
<sequence>MSGRDRGAVPMPTRRIAASIALAATIAAGLATRADVVPELLGDVAGDALYTVAVYAGTVLLLPRLRPAVVGLIAGGWSVAVELFQATGIPIALAEAFPPIALVLGTGFDPRDLVVYVATAVVASSIDVGAGAARRTRRGAAPLLPTPEPSRSAGEGEGPA</sequence>
<dbReference type="InterPro" id="IPR021257">
    <property type="entry name" value="DUF2809"/>
</dbReference>
<dbReference type="Proteomes" id="UP000244649">
    <property type="component" value="Unassembled WGS sequence"/>
</dbReference>
<keyword evidence="2" id="KW-1133">Transmembrane helix</keyword>
<keyword evidence="2" id="KW-0472">Membrane</keyword>
<dbReference type="RefSeq" id="WP_116536568.1">
    <property type="nucleotide sequence ID" value="NZ_QDFT01000004.1"/>
</dbReference>
<evidence type="ECO:0000313" key="4">
    <source>
        <dbReference type="Proteomes" id="UP000244649"/>
    </source>
</evidence>
<protein>
    <submittedName>
        <fullName evidence="3">DUF2809 domain-containing protein</fullName>
    </submittedName>
</protein>
<keyword evidence="2" id="KW-0812">Transmembrane</keyword>
<gene>
    <name evidence="3" type="ORF">DC432_02650</name>
</gene>
<evidence type="ECO:0000313" key="3">
    <source>
        <dbReference type="EMBL" id="PVE78934.1"/>
    </source>
</evidence>
<evidence type="ECO:0000256" key="1">
    <source>
        <dbReference type="SAM" id="MobiDB-lite"/>
    </source>
</evidence>
<proteinExistence type="predicted"/>
<reference evidence="3 4" key="1">
    <citation type="submission" date="2018-04" db="EMBL/GenBank/DDBJ databases">
        <authorList>
            <person name="Go L.Y."/>
            <person name="Mitchell J.A."/>
        </authorList>
    </citation>
    <scope>NUCLEOTIDE SEQUENCE [LARGE SCALE GENOMIC DNA]</scope>
    <source>
        <strain evidence="3 4">TPD7010</strain>
    </source>
</reference>
<evidence type="ECO:0000256" key="2">
    <source>
        <dbReference type="SAM" id="Phobius"/>
    </source>
</evidence>
<organism evidence="3 4">
    <name type="scientific">Microbacterium testaceum</name>
    <name type="common">Aureobacterium testaceum</name>
    <name type="synonym">Brevibacterium testaceum</name>
    <dbReference type="NCBI Taxonomy" id="2033"/>
    <lineage>
        <taxon>Bacteria</taxon>
        <taxon>Bacillati</taxon>
        <taxon>Actinomycetota</taxon>
        <taxon>Actinomycetes</taxon>
        <taxon>Micrococcales</taxon>
        <taxon>Microbacteriaceae</taxon>
        <taxon>Microbacterium</taxon>
    </lineage>
</organism>